<dbReference type="EMBL" id="BARU01025880">
    <property type="protein sequence ID" value="GAH71654.1"/>
    <property type="molecule type" value="Genomic_DNA"/>
</dbReference>
<evidence type="ECO:0000256" key="1">
    <source>
        <dbReference type="SAM" id="Phobius"/>
    </source>
</evidence>
<organism evidence="3">
    <name type="scientific">marine sediment metagenome</name>
    <dbReference type="NCBI Taxonomy" id="412755"/>
    <lineage>
        <taxon>unclassified sequences</taxon>
        <taxon>metagenomes</taxon>
        <taxon>ecological metagenomes</taxon>
    </lineage>
</organism>
<protein>
    <recommendedName>
        <fullName evidence="2">LysM domain-containing protein</fullName>
    </recommendedName>
</protein>
<dbReference type="InterPro" id="IPR036779">
    <property type="entry name" value="LysM_dom_sf"/>
</dbReference>
<reference evidence="3" key="1">
    <citation type="journal article" date="2014" name="Front. Microbiol.">
        <title>High frequency of phylogenetically diverse reductive dehalogenase-homologous genes in deep subseafloor sedimentary metagenomes.</title>
        <authorList>
            <person name="Kawai M."/>
            <person name="Futagami T."/>
            <person name="Toyoda A."/>
            <person name="Takaki Y."/>
            <person name="Nishi S."/>
            <person name="Hori S."/>
            <person name="Arai W."/>
            <person name="Tsubouchi T."/>
            <person name="Morono Y."/>
            <person name="Uchiyama I."/>
            <person name="Ito T."/>
            <person name="Fujiyama A."/>
            <person name="Inagaki F."/>
            <person name="Takami H."/>
        </authorList>
    </citation>
    <scope>NUCLEOTIDE SEQUENCE</scope>
    <source>
        <strain evidence="3">Expedition CK06-06</strain>
    </source>
</reference>
<keyword evidence="1" id="KW-0472">Membrane</keyword>
<dbReference type="Gene3D" id="3.10.350.10">
    <property type="entry name" value="LysM domain"/>
    <property type="match status" value="1"/>
</dbReference>
<evidence type="ECO:0000313" key="3">
    <source>
        <dbReference type="EMBL" id="GAH71654.1"/>
    </source>
</evidence>
<dbReference type="PROSITE" id="PS51782">
    <property type="entry name" value="LYSM"/>
    <property type="match status" value="1"/>
</dbReference>
<evidence type="ECO:0000259" key="2">
    <source>
        <dbReference type="PROSITE" id="PS51782"/>
    </source>
</evidence>
<keyword evidence="1" id="KW-0812">Transmembrane</keyword>
<name>X1IZZ1_9ZZZZ</name>
<comment type="caution">
    <text evidence="3">The sequence shown here is derived from an EMBL/GenBank/DDBJ whole genome shotgun (WGS) entry which is preliminary data.</text>
</comment>
<accession>X1IZZ1</accession>
<keyword evidence="1" id="KW-1133">Transmembrane helix</keyword>
<proteinExistence type="predicted"/>
<feature type="non-terminal residue" evidence="3">
    <location>
        <position position="260"/>
    </location>
</feature>
<sequence>MSEPQDDVQPSLPRGLYWGAWVVAIALVAVAVYLGWQVITVKAGETEQVSAPVASLTPIASNLDFALPQLPEPAKQDSIAREINLHTIIPTRSRQEALDHTVETGDSVFGIANDYELEPESVLWANYVLLNDNPDQLSPGMVLRIPPTDGVLYEWQEGDTLQGVADRFEAQLDDILGWSGNKFDLTNPVAESESLLMLPGGHREFKQWIVPTIPRGRAGVSSSLYGGGTCPGGYEGAYGSGGFIWPADNHNLSGNDYWSG</sequence>
<feature type="domain" description="LysM" evidence="2">
    <location>
        <begin position="98"/>
        <end position="145"/>
    </location>
</feature>
<dbReference type="SUPFAM" id="SSF54106">
    <property type="entry name" value="LysM domain"/>
    <property type="match status" value="1"/>
</dbReference>
<dbReference type="CDD" id="cd00118">
    <property type="entry name" value="LysM"/>
    <property type="match status" value="1"/>
</dbReference>
<dbReference type="AlphaFoldDB" id="X1IZZ1"/>
<gene>
    <name evidence="3" type="ORF">S03H2_41651</name>
</gene>
<dbReference type="Pfam" id="PF01476">
    <property type="entry name" value="LysM"/>
    <property type="match status" value="1"/>
</dbReference>
<feature type="transmembrane region" description="Helical" evidence="1">
    <location>
        <begin position="16"/>
        <end position="36"/>
    </location>
</feature>
<dbReference type="InterPro" id="IPR018392">
    <property type="entry name" value="LysM"/>
</dbReference>